<dbReference type="SUPFAM" id="SSF54236">
    <property type="entry name" value="Ubiquitin-like"/>
    <property type="match status" value="1"/>
</dbReference>
<dbReference type="EMBL" id="CM035407">
    <property type="protein sequence ID" value="KAH7444924.1"/>
    <property type="molecule type" value="Genomic_DNA"/>
</dbReference>
<keyword evidence="5" id="KW-0418">Kinase</keyword>
<evidence type="ECO:0000256" key="2">
    <source>
        <dbReference type="ARBA" id="ARBA00012169"/>
    </source>
</evidence>
<accession>A0A8T2VFZ6</accession>
<name>A0A8T2VFZ6_CERRI</name>
<dbReference type="PROSITE" id="PS50053">
    <property type="entry name" value="UBIQUITIN_2"/>
    <property type="match status" value="1"/>
</dbReference>
<dbReference type="PANTHER" id="PTHR45800:SF11">
    <property type="entry name" value="PHOSPHATIDYLINOSITOL 3-KINASE-RELATED PROTEIN KINASE"/>
    <property type="match status" value="1"/>
</dbReference>
<dbReference type="InterPro" id="IPR000626">
    <property type="entry name" value="Ubiquitin-like_dom"/>
</dbReference>
<keyword evidence="4" id="KW-0547">Nucleotide-binding</keyword>
<evidence type="ECO:0000256" key="4">
    <source>
        <dbReference type="ARBA" id="ARBA00022741"/>
    </source>
</evidence>
<evidence type="ECO:0000259" key="9">
    <source>
        <dbReference type="PROSITE" id="PS50290"/>
    </source>
</evidence>
<feature type="domain" description="Ubiquitin-like" evidence="8">
    <location>
        <begin position="40"/>
        <end position="94"/>
    </location>
</feature>
<reference evidence="10" key="1">
    <citation type="submission" date="2021-08" db="EMBL/GenBank/DDBJ databases">
        <title>WGS assembly of Ceratopteris richardii.</title>
        <authorList>
            <person name="Marchant D.B."/>
            <person name="Chen G."/>
            <person name="Jenkins J."/>
            <person name="Shu S."/>
            <person name="Leebens-Mack J."/>
            <person name="Grimwood J."/>
            <person name="Schmutz J."/>
            <person name="Soltis P."/>
            <person name="Soltis D."/>
            <person name="Chen Z.-H."/>
        </authorList>
    </citation>
    <scope>NUCLEOTIDE SEQUENCE</scope>
    <source>
        <strain evidence="10">Whitten #5841</strain>
        <tissue evidence="10">Leaf</tissue>
    </source>
</reference>
<dbReference type="Proteomes" id="UP000825935">
    <property type="component" value="Chromosome 2"/>
</dbReference>
<protein>
    <recommendedName>
        <fullName evidence="2">1-phosphatidylinositol 4-kinase</fullName>
        <ecNumber evidence="2">2.7.1.67</ecNumber>
    </recommendedName>
</protein>
<evidence type="ECO:0000313" key="10">
    <source>
        <dbReference type="EMBL" id="KAH7444924.1"/>
    </source>
</evidence>
<organism evidence="10 11">
    <name type="scientific">Ceratopteris richardii</name>
    <name type="common">Triangle waterfern</name>
    <dbReference type="NCBI Taxonomy" id="49495"/>
    <lineage>
        <taxon>Eukaryota</taxon>
        <taxon>Viridiplantae</taxon>
        <taxon>Streptophyta</taxon>
        <taxon>Embryophyta</taxon>
        <taxon>Tracheophyta</taxon>
        <taxon>Polypodiopsida</taxon>
        <taxon>Polypodiidae</taxon>
        <taxon>Polypodiales</taxon>
        <taxon>Pteridineae</taxon>
        <taxon>Pteridaceae</taxon>
        <taxon>Parkerioideae</taxon>
        <taxon>Ceratopteris</taxon>
    </lineage>
</organism>
<evidence type="ECO:0000313" key="11">
    <source>
        <dbReference type="Proteomes" id="UP000825935"/>
    </source>
</evidence>
<feature type="domain" description="PI3K/PI4K catalytic" evidence="9">
    <location>
        <begin position="159"/>
        <end position="469"/>
    </location>
</feature>
<keyword evidence="11" id="KW-1185">Reference proteome</keyword>
<feature type="region of interest" description="Disordered" evidence="7">
    <location>
        <begin position="646"/>
        <end position="671"/>
    </location>
</feature>
<keyword evidence="3" id="KW-0808">Transferase</keyword>
<evidence type="ECO:0000256" key="6">
    <source>
        <dbReference type="ARBA" id="ARBA00022840"/>
    </source>
</evidence>
<feature type="region of interest" description="Disordered" evidence="7">
    <location>
        <begin position="1"/>
        <end position="32"/>
    </location>
</feature>
<comment type="similarity">
    <text evidence="1">Belongs to the PI3/PI4-kinase family. Type II PI4K subfamily.</text>
</comment>
<dbReference type="Gene3D" id="3.10.20.90">
    <property type="entry name" value="Phosphatidylinositol 3-kinase Catalytic Subunit, Chain A, domain 1"/>
    <property type="match status" value="1"/>
</dbReference>
<dbReference type="OrthoDB" id="5839at2759"/>
<dbReference type="PROSITE" id="PS50290">
    <property type="entry name" value="PI3_4_KINASE_3"/>
    <property type="match status" value="1"/>
</dbReference>
<proteinExistence type="inferred from homology"/>
<comment type="caution">
    <text evidence="10">The sequence shown here is derived from an EMBL/GenBank/DDBJ whole genome shotgun (WGS) entry which is preliminary data.</text>
</comment>
<dbReference type="InterPro" id="IPR000403">
    <property type="entry name" value="PI3/4_kinase_cat_dom"/>
</dbReference>
<keyword evidence="6" id="KW-0067">ATP-binding</keyword>
<evidence type="ECO:0000256" key="5">
    <source>
        <dbReference type="ARBA" id="ARBA00022777"/>
    </source>
</evidence>
<dbReference type="InterPro" id="IPR029071">
    <property type="entry name" value="Ubiquitin-like_domsf"/>
</dbReference>
<sequence>MPSNVDSPVKTRFPLPVPDGVRGSGRTGSGSICTQPSVSKRIFVQTETGRVLGIDLDQTDNAQTVKKKMQTILNVPTEQTNLVFGSTVLKSDLSALRNDSALLLTREMQRSFSTPCFFLPPDTHVQMDSGHPFEVVGGLGCCLQMKQIIKEVVKALECGVEPIAASGGLGGAYYFRNCRGESVAVVKPTDEEPFAPNNPKGFVGKTLGQPGLKRAVRVGETGVREVAAYLLDHDNFARVPSTVLVKVSHPIFHVNSDVDVHKGSSKPSAVAKLASCQQFVPHDYDASDHGTSRFSVSSVHRIGILDVRIFNTDRHAGNILIKRSKALDNQVTWGHSNLYVTDTLELIPIDHGLCLPEALEDTYFEWLHWPQASVPFTEEELEYISKLDAMKDADMLRAHLPMLRESCHRMLILSTTVLKKAAEAGLCLAEIGEMMTRDQIEERSELELLCIQAKSELSGADDDNDSLSDLSLGEGNEELFEQFEFELLENDEGDELDSREDLTVPILTLPDKKHWSFTPKIDFCKTSSQEQNSLLERSLKSLVLPENESVPCSNVVFNKKLGTPKKVVNPSKITSPRFVGQAHLMKSPRRKPLYYSPEKKLSKPVSETPIYENSALGSVADRSPRIMPYRSASLSHHKQRYGVHPDHYGRPDASKGVPLTPAPKLQGNPCNNKTQSQFSLGEMSYEEWMLFMTVFEELLEKALAMKCSQKASHRQRLGTSCQF</sequence>
<dbReference type="GO" id="GO:0004430">
    <property type="term" value="F:1-phosphatidylinositol 4-kinase activity"/>
    <property type="evidence" value="ECO:0007669"/>
    <property type="project" value="UniProtKB-EC"/>
</dbReference>
<evidence type="ECO:0000259" key="8">
    <source>
        <dbReference type="PROSITE" id="PS50053"/>
    </source>
</evidence>
<evidence type="ECO:0000256" key="7">
    <source>
        <dbReference type="SAM" id="MobiDB-lite"/>
    </source>
</evidence>
<evidence type="ECO:0000256" key="3">
    <source>
        <dbReference type="ARBA" id="ARBA00022679"/>
    </source>
</evidence>
<gene>
    <name evidence="10" type="ORF">KP509_02G098400</name>
</gene>
<dbReference type="AlphaFoldDB" id="A0A8T2VFZ6"/>
<dbReference type="Pfam" id="PF00454">
    <property type="entry name" value="PI3_PI4_kinase"/>
    <property type="match status" value="1"/>
</dbReference>
<dbReference type="InterPro" id="IPR044571">
    <property type="entry name" value="P4KG1-8"/>
</dbReference>
<dbReference type="EC" id="2.7.1.67" evidence="2"/>
<dbReference type="PANTHER" id="PTHR45800">
    <property type="entry name" value="PHOSPHATIDYLINOSITOL 4-KINASE GAMMA"/>
    <property type="match status" value="1"/>
</dbReference>
<evidence type="ECO:0000256" key="1">
    <source>
        <dbReference type="ARBA" id="ARBA00008941"/>
    </source>
</evidence>
<dbReference type="GO" id="GO:0005524">
    <property type="term" value="F:ATP binding"/>
    <property type="evidence" value="ECO:0007669"/>
    <property type="project" value="UniProtKB-KW"/>
</dbReference>